<reference evidence="1" key="2">
    <citation type="submission" date="2017-11" db="EMBL/GenBank/DDBJ databases">
        <title>Coralsnake Venomics: Analyses of Venom Gland Transcriptomes and Proteomes of Six Brazilian Taxa.</title>
        <authorList>
            <person name="Aird S.D."/>
            <person name="Jorge da Silva N."/>
            <person name="Qiu L."/>
            <person name="Villar-Briones A."/>
            <person name="Aparecida-Saddi V."/>
            <person name="Campos-Telles M.P."/>
            <person name="Grau M."/>
            <person name="Mikheyev A.S."/>
        </authorList>
    </citation>
    <scope>NUCLEOTIDE SEQUENCE</scope>
    <source>
        <tissue evidence="1">Venom_gland</tissue>
    </source>
</reference>
<dbReference type="AlphaFoldDB" id="A0A2D4FKQ4"/>
<sequence length="110" mass="12570">MSKVDLTGKYLCDYVGRLADEHCVLGKVWWMEQSCESKPDVTVIADFQAGGREIPLEEIEKGLLCITAFFFGHQHFTSRANIRLGISPIKFNKCDIGSQYKFIVFRNKSF</sequence>
<dbReference type="EMBL" id="IACJ01069746">
    <property type="protein sequence ID" value="LAA48069.1"/>
    <property type="molecule type" value="Transcribed_RNA"/>
</dbReference>
<accession>A0A2D4FKQ4</accession>
<evidence type="ECO:0000313" key="1">
    <source>
        <dbReference type="EMBL" id="LAA48069.1"/>
    </source>
</evidence>
<reference evidence="1" key="1">
    <citation type="submission" date="2017-07" db="EMBL/GenBank/DDBJ databases">
        <authorList>
            <person name="Mikheyev A."/>
            <person name="Grau M."/>
        </authorList>
    </citation>
    <scope>NUCLEOTIDE SEQUENCE</scope>
    <source>
        <tissue evidence="1">Venom_gland</tissue>
    </source>
</reference>
<proteinExistence type="predicted"/>
<name>A0A2D4FKQ4_MICCO</name>
<organism evidence="1">
    <name type="scientific">Micrurus corallinus</name>
    <name type="common">Brazilian coral snake</name>
    <dbReference type="NCBI Taxonomy" id="54390"/>
    <lineage>
        <taxon>Eukaryota</taxon>
        <taxon>Metazoa</taxon>
        <taxon>Chordata</taxon>
        <taxon>Craniata</taxon>
        <taxon>Vertebrata</taxon>
        <taxon>Euteleostomi</taxon>
        <taxon>Lepidosauria</taxon>
        <taxon>Squamata</taxon>
        <taxon>Bifurcata</taxon>
        <taxon>Unidentata</taxon>
        <taxon>Episquamata</taxon>
        <taxon>Toxicofera</taxon>
        <taxon>Serpentes</taxon>
        <taxon>Colubroidea</taxon>
        <taxon>Elapidae</taxon>
        <taxon>Elapinae</taxon>
        <taxon>Micrurus</taxon>
    </lineage>
</organism>
<protein>
    <submittedName>
        <fullName evidence="1">Uncharacterized protein</fullName>
    </submittedName>
</protein>